<dbReference type="InterPro" id="IPR020846">
    <property type="entry name" value="MFS_dom"/>
</dbReference>
<dbReference type="CDD" id="cd17369">
    <property type="entry name" value="MFS_ShiA_like"/>
    <property type="match status" value="1"/>
</dbReference>
<feature type="transmembrane region" description="Helical" evidence="10">
    <location>
        <begin position="410"/>
        <end position="430"/>
    </location>
</feature>
<dbReference type="Gene3D" id="3.20.20.30">
    <property type="entry name" value="Luciferase-like domain"/>
    <property type="match status" value="1"/>
</dbReference>
<name>A0A0H3A326_MYCA1</name>
<dbReference type="PROSITE" id="PS00217">
    <property type="entry name" value="SUGAR_TRANSPORT_2"/>
    <property type="match status" value="1"/>
</dbReference>
<organism evidence="12 13">
    <name type="scientific">Mycobacterium avium (strain 104)</name>
    <dbReference type="NCBI Taxonomy" id="243243"/>
    <lineage>
        <taxon>Bacteria</taxon>
        <taxon>Bacillati</taxon>
        <taxon>Actinomycetota</taxon>
        <taxon>Actinomycetes</taxon>
        <taxon>Mycobacteriales</taxon>
        <taxon>Mycobacteriaceae</taxon>
        <taxon>Mycobacterium</taxon>
        <taxon>Mycobacterium avium complex (MAC)</taxon>
    </lineage>
</organism>
<feature type="transmembrane region" description="Helical" evidence="10">
    <location>
        <begin position="284"/>
        <end position="305"/>
    </location>
</feature>
<feature type="transmembrane region" description="Helical" evidence="10">
    <location>
        <begin position="63"/>
        <end position="83"/>
    </location>
</feature>
<evidence type="ECO:0000313" key="13">
    <source>
        <dbReference type="Proteomes" id="UP000001574"/>
    </source>
</evidence>
<evidence type="ECO:0000313" key="12">
    <source>
        <dbReference type="EMBL" id="ABK68566.1"/>
    </source>
</evidence>
<dbReference type="AlphaFoldDB" id="A0A0H3A326"/>
<feature type="transmembrane region" description="Helical" evidence="10">
    <location>
        <begin position="250"/>
        <end position="272"/>
    </location>
</feature>
<dbReference type="Pfam" id="PF00296">
    <property type="entry name" value="Bac_luciferase"/>
    <property type="match status" value="1"/>
</dbReference>
<evidence type="ECO:0000256" key="9">
    <source>
        <dbReference type="ARBA" id="ARBA00033748"/>
    </source>
</evidence>
<dbReference type="PANTHER" id="PTHR30011">
    <property type="entry name" value="ALKANESULFONATE MONOOXYGENASE-RELATED"/>
    <property type="match status" value="1"/>
</dbReference>
<dbReference type="SUPFAM" id="SSF103473">
    <property type="entry name" value="MFS general substrate transporter"/>
    <property type="match status" value="1"/>
</dbReference>
<dbReference type="PANTHER" id="PTHR30011:SF16">
    <property type="entry name" value="C2H2 FINGER DOMAIN TRANSCRIPTION FACTOR (EUROFUNG)-RELATED"/>
    <property type="match status" value="1"/>
</dbReference>
<dbReference type="SUPFAM" id="SSF51679">
    <property type="entry name" value="Bacterial luciferase-like"/>
    <property type="match status" value="1"/>
</dbReference>
<dbReference type="GO" id="GO:0016705">
    <property type="term" value="F:oxidoreductase activity, acting on paired donors, with incorporation or reduction of molecular oxygen"/>
    <property type="evidence" value="ECO:0007669"/>
    <property type="project" value="InterPro"/>
</dbReference>
<keyword evidence="4 10" id="KW-0812">Transmembrane</keyword>
<proteinExistence type="inferred from homology"/>
<feature type="transmembrane region" description="Helical" evidence="10">
    <location>
        <begin position="381"/>
        <end position="404"/>
    </location>
</feature>
<reference evidence="12 13" key="1">
    <citation type="submission" date="2006-10" db="EMBL/GenBank/DDBJ databases">
        <authorList>
            <person name="Fleischmann R.D."/>
            <person name="Dodson R.J."/>
            <person name="Haft D.H."/>
            <person name="Merkel J.S."/>
            <person name="Nelson W.C."/>
            <person name="Fraser C.M."/>
        </authorList>
    </citation>
    <scope>NUCLEOTIDE SEQUENCE [LARGE SCALE GENOMIC DNA]</scope>
    <source>
        <strain evidence="12 13">104</strain>
    </source>
</reference>
<evidence type="ECO:0000256" key="8">
    <source>
        <dbReference type="ARBA" id="ARBA00023136"/>
    </source>
</evidence>
<evidence type="ECO:0000256" key="3">
    <source>
        <dbReference type="ARBA" id="ARBA00022643"/>
    </source>
</evidence>
<accession>A0A0H3A326</accession>
<dbReference type="InterPro" id="IPR016215">
    <property type="entry name" value="NTA_MOA"/>
</dbReference>
<dbReference type="InterPro" id="IPR036259">
    <property type="entry name" value="MFS_trans_sf"/>
</dbReference>
<dbReference type="GO" id="GO:0022857">
    <property type="term" value="F:transmembrane transporter activity"/>
    <property type="evidence" value="ECO:0007669"/>
    <property type="project" value="InterPro"/>
</dbReference>
<feature type="transmembrane region" description="Helical" evidence="10">
    <location>
        <begin position="161"/>
        <end position="184"/>
    </location>
</feature>
<protein>
    <submittedName>
        <fullName evidence="12">Monoxygenase</fullName>
    </submittedName>
</protein>
<evidence type="ECO:0000256" key="10">
    <source>
        <dbReference type="SAM" id="Phobius"/>
    </source>
</evidence>
<keyword evidence="7" id="KW-0503">Monooxygenase</keyword>
<dbReference type="GO" id="GO:0004497">
    <property type="term" value="F:monooxygenase activity"/>
    <property type="evidence" value="ECO:0007669"/>
    <property type="project" value="UniProtKB-KW"/>
</dbReference>
<dbReference type="InterPro" id="IPR036661">
    <property type="entry name" value="Luciferase-like_sf"/>
</dbReference>
<evidence type="ECO:0000256" key="5">
    <source>
        <dbReference type="ARBA" id="ARBA00022989"/>
    </source>
</evidence>
<keyword evidence="5 10" id="KW-1133">Transmembrane helix</keyword>
<keyword evidence="8 10" id="KW-0472">Membrane</keyword>
<feature type="transmembrane region" description="Helical" evidence="10">
    <location>
        <begin position="126"/>
        <end position="149"/>
    </location>
</feature>
<evidence type="ECO:0000256" key="6">
    <source>
        <dbReference type="ARBA" id="ARBA00023002"/>
    </source>
</evidence>
<dbReference type="NCBIfam" id="TIGR03860">
    <property type="entry name" value="FMN_nitrolo"/>
    <property type="match status" value="1"/>
</dbReference>
<evidence type="ECO:0000256" key="4">
    <source>
        <dbReference type="ARBA" id="ARBA00022692"/>
    </source>
</evidence>
<dbReference type="Proteomes" id="UP000001574">
    <property type="component" value="Chromosome"/>
</dbReference>
<evidence type="ECO:0000256" key="2">
    <source>
        <dbReference type="ARBA" id="ARBA00022630"/>
    </source>
</evidence>
<dbReference type="InterPro" id="IPR011701">
    <property type="entry name" value="MFS"/>
</dbReference>
<evidence type="ECO:0000256" key="7">
    <source>
        <dbReference type="ARBA" id="ARBA00023033"/>
    </source>
</evidence>
<sequence>MTLTSPAAASAGDLPARPGLRTVAAGSMIGTTIEWYDFYLYATASALVFKPLFFPNISPSAGTLASFATYAAGFGARPLGAVLSGHFGDRLGRKTVLVAALLVMGLVTTAIGALPTYAEAGLAAPALLASLRVVQGLAVGAEWGGAAVLSVEHAPPGRRGLFGSFTQLGSPAGMLLATSVFFGVRKATGPAAFLGFGWRIPFLLSIFLVAVGLFVRLRLTDAEVFDRLRSRDELARLPIVQVLRTDARNVVITTGLRLSQIGLFVLLTTYSLSYLQDSFGKGSGVGLVAVLISSALGFLSTPGWALLSDRVGRRPPYLFGALASVVALVLFFVAAGTGSAVLVVVAIVFGVNVVHDAMYGPQAAWFAELFDTRVRYSGSSLGYHIGAVLSGGFAPLIAASLLVAGGGRPWLIVGYFAVLAAITVGAACAGPGDARGADRMSAARRIYLNAFDMACVGHQSAGLWRHPDDQGHRYRELSYWTELARTLEAGGFDALFLADVLGVYDIYGASRDAAVVDAAQFPVNEPSAAVSAMAAVTETLGFGITLSLTYEQPYALARRLSTLDHLTGGRVAWNIVTSYLDSAARNLGLDAQIPHDQRYEIADEYLEVCYKLWEGSWEAGAVLRDRQRGVFTDPAKVHDIEHKGRYFSVPGPFLCEPSPQRTPVLFQAGASPRGIRFAAAHAEAVFVSGPTAQVVREPVRALRTAAAQLGRDPRAVKVFTMVTPVVAETHDAAVAKLAEYRRFVSPRGALALFGGWTGVDLAELDPDEPLTYVETDANRSALASFTTAGRAWTVAELAAEIGIGGRGPVLVGSPTEVADELERWVDDADVDGFNVAYVTTPGTFVDFAKFVVPELRRRGHVPEQVPGSTLRERLGAAGPLLGDDHPGAAYRLRRDR</sequence>
<comment type="subcellular location">
    <subcellularLocation>
        <location evidence="1">Cell membrane</location>
        <topology evidence="1">Multi-pass membrane protein</topology>
    </subcellularLocation>
</comment>
<feature type="transmembrane region" description="Helical" evidence="10">
    <location>
        <begin position="196"/>
        <end position="219"/>
    </location>
</feature>
<dbReference type="KEGG" id="mav:MAV_4059"/>
<keyword evidence="3" id="KW-0288">FMN</keyword>
<keyword evidence="2" id="KW-0285">Flavoprotein</keyword>
<evidence type="ECO:0000256" key="1">
    <source>
        <dbReference type="ARBA" id="ARBA00004651"/>
    </source>
</evidence>
<dbReference type="EMBL" id="CP000479">
    <property type="protein sequence ID" value="ABK68566.1"/>
    <property type="molecule type" value="Genomic_DNA"/>
</dbReference>
<dbReference type="PROSITE" id="PS50850">
    <property type="entry name" value="MFS"/>
    <property type="match status" value="1"/>
</dbReference>
<comment type="similarity">
    <text evidence="9">Belongs to the NtaA/SnaA/DszA monooxygenase family.</text>
</comment>
<dbReference type="Gene3D" id="1.20.1250.20">
    <property type="entry name" value="MFS general substrate transporter like domains"/>
    <property type="match status" value="2"/>
</dbReference>
<keyword evidence="6" id="KW-0560">Oxidoreductase</keyword>
<feature type="transmembrane region" description="Helical" evidence="10">
    <location>
        <begin position="95"/>
        <end position="114"/>
    </location>
</feature>
<evidence type="ECO:0000259" key="11">
    <source>
        <dbReference type="PROSITE" id="PS50850"/>
    </source>
</evidence>
<dbReference type="InterPro" id="IPR011251">
    <property type="entry name" value="Luciferase-like_dom"/>
</dbReference>
<dbReference type="Pfam" id="PF07690">
    <property type="entry name" value="MFS_1"/>
    <property type="match status" value="1"/>
</dbReference>
<gene>
    <name evidence="12" type="ordered locus">MAV_4059</name>
</gene>
<dbReference type="InterPro" id="IPR005829">
    <property type="entry name" value="Sugar_transporter_CS"/>
</dbReference>
<feature type="domain" description="Major facilitator superfamily (MFS) profile" evidence="11">
    <location>
        <begin position="23"/>
        <end position="432"/>
    </location>
</feature>
<dbReference type="HOGENOM" id="CLU_322839_0_0_11"/>
<dbReference type="InterPro" id="IPR051260">
    <property type="entry name" value="Diverse_substr_monoxygenases"/>
</dbReference>
<dbReference type="GO" id="GO:0005886">
    <property type="term" value="C:plasma membrane"/>
    <property type="evidence" value="ECO:0007669"/>
    <property type="project" value="UniProtKB-SubCell"/>
</dbReference>